<evidence type="ECO:0000259" key="6">
    <source>
        <dbReference type="PROSITE" id="PS50026"/>
    </source>
</evidence>
<feature type="domain" description="EGF-like" evidence="6">
    <location>
        <begin position="5"/>
        <end position="45"/>
    </location>
</feature>
<dbReference type="STRING" id="46731.A0A3M6UA42"/>
<comment type="caution">
    <text evidence="7">The sequence shown here is derived from an EMBL/GenBank/DDBJ whole genome shotgun (WGS) entry which is preliminary data.</text>
</comment>
<protein>
    <recommendedName>
        <fullName evidence="6">EGF-like domain-containing protein</fullName>
    </recommendedName>
</protein>
<accession>A0A3M6UA42</accession>
<evidence type="ECO:0000256" key="2">
    <source>
        <dbReference type="ARBA" id="ARBA00022729"/>
    </source>
</evidence>
<evidence type="ECO:0000313" key="8">
    <source>
        <dbReference type="Proteomes" id="UP000275408"/>
    </source>
</evidence>
<evidence type="ECO:0000256" key="3">
    <source>
        <dbReference type="ARBA" id="ARBA00022737"/>
    </source>
</evidence>
<dbReference type="SUPFAM" id="SSF57184">
    <property type="entry name" value="Growth factor receptor domain"/>
    <property type="match status" value="1"/>
</dbReference>
<dbReference type="PROSITE" id="PS01186">
    <property type="entry name" value="EGF_2"/>
    <property type="match status" value="1"/>
</dbReference>
<dbReference type="InterPro" id="IPR009017">
    <property type="entry name" value="GFP"/>
</dbReference>
<keyword evidence="8" id="KW-1185">Reference proteome</keyword>
<dbReference type="FunFam" id="2.10.25.10:FF:000038">
    <property type="entry name" value="Fibrillin 2"/>
    <property type="match status" value="2"/>
</dbReference>
<dbReference type="AlphaFoldDB" id="A0A3M6UA42"/>
<dbReference type="Gene3D" id="2.40.155.10">
    <property type="entry name" value="Green fluorescent protein"/>
    <property type="match status" value="1"/>
</dbReference>
<dbReference type="GO" id="GO:0005509">
    <property type="term" value="F:calcium ion binding"/>
    <property type="evidence" value="ECO:0007669"/>
    <property type="project" value="InterPro"/>
</dbReference>
<dbReference type="InterPro" id="IPR000152">
    <property type="entry name" value="EGF-type_Asp/Asn_hydroxyl_site"/>
</dbReference>
<feature type="domain" description="EGF-like" evidence="6">
    <location>
        <begin position="46"/>
        <end position="82"/>
    </location>
</feature>
<sequence length="93" mass="10047">MILADIDDCRDGKSRCSSNGRCINTQGSFSCQCVDGFYGKGKYCYYEDECGSGPCDTNAFCNNSEGSYLCTCKSDFYGNGFSCSGQDRPTLGP</sequence>
<dbReference type="Gene3D" id="2.10.25.10">
    <property type="entry name" value="Laminin"/>
    <property type="match status" value="1"/>
</dbReference>
<comment type="caution">
    <text evidence="5">Lacks conserved residue(s) required for the propagation of feature annotation.</text>
</comment>
<dbReference type="SMART" id="SM00179">
    <property type="entry name" value="EGF_CA"/>
    <property type="match status" value="2"/>
</dbReference>
<dbReference type="EMBL" id="RCHS01001940">
    <property type="protein sequence ID" value="RMX50520.1"/>
    <property type="molecule type" value="Genomic_DNA"/>
</dbReference>
<keyword evidence="3" id="KW-0677">Repeat</keyword>
<dbReference type="InterPro" id="IPR000742">
    <property type="entry name" value="EGF"/>
</dbReference>
<organism evidence="7 8">
    <name type="scientific">Pocillopora damicornis</name>
    <name type="common">Cauliflower coral</name>
    <name type="synonym">Millepora damicornis</name>
    <dbReference type="NCBI Taxonomy" id="46731"/>
    <lineage>
        <taxon>Eukaryota</taxon>
        <taxon>Metazoa</taxon>
        <taxon>Cnidaria</taxon>
        <taxon>Anthozoa</taxon>
        <taxon>Hexacorallia</taxon>
        <taxon>Scleractinia</taxon>
        <taxon>Astrocoeniina</taxon>
        <taxon>Pocilloporidae</taxon>
        <taxon>Pocillopora</taxon>
    </lineage>
</organism>
<keyword evidence="4" id="KW-1015">Disulfide bond</keyword>
<dbReference type="InterPro" id="IPR049883">
    <property type="entry name" value="NOTCH1_EGF-like"/>
</dbReference>
<evidence type="ECO:0000256" key="4">
    <source>
        <dbReference type="ARBA" id="ARBA00023157"/>
    </source>
</evidence>
<proteinExistence type="predicted"/>
<dbReference type="Pfam" id="PF12947">
    <property type="entry name" value="EGF_3"/>
    <property type="match status" value="1"/>
</dbReference>
<dbReference type="SMART" id="SM00181">
    <property type="entry name" value="EGF"/>
    <property type="match status" value="2"/>
</dbReference>
<evidence type="ECO:0000256" key="5">
    <source>
        <dbReference type="PROSITE-ProRule" id="PRU00076"/>
    </source>
</evidence>
<dbReference type="PANTHER" id="PTHR24039">
    <property type="entry name" value="FIBRILLIN-RELATED"/>
    <property type="match status" value="1"/>
</dbReference>
<evidence type="ECO:0000256" key="1">
    <source>
        <dbReference type="ARBA" id="ARBA00022536"/>
    </source>
</evidence>
<dbReference type="Proteomes" id="UP000275408">
    <property type="component" value="Unassembled WGS sequence"/>
</dbReference>
<dbReference type="CDD" id="cd00054">
    <property type="entry name" value="EGF_CA"/>
    <property type="match status" value="1"/>
</dbReference>
<dbReference type="PROSITE" id="PS00010">
    <property type="entry name" value="ASX_HYDROXYL"/>
    <property type="match status" value="2"/>
</dbReference>
<keyword evidence="1 5" id="KW-0245">EGF-like domain</keyword>
<dbReference type="InterPro" id="IPR001881">
    <property type="entry name" value="EGF-like_Ca-bd_dom"/>
</dbReference>
<keyword evidence="2" id="KW-0732">Signal</keyword>
<dbReference type="InterPro" id="IPR009030">
    <property type="entry name" value="Growth_fac_rcpt_cys_sf"/>
</dbReference>
<evidence type="ECO:0000313" key="7">
    <source>
        <dbReference type="EMBL" id="RMX50520.1"/>
    </source>
</evidence>
<dbReference type="InterPro" id="IPR024731">
    <property type="entry name" value="NELL2-like_EGF"/>
</dbReference>
<reference evidence="7 8" key="1">
    <citation type="journal article" date="2018" name="Sci. Rep.">
        <title>Comparative analysis of the Pocillopora damicornis genome highlights role of immune system in coral evolution.</title>
        <authorList>
            <person name="Cunning R."/>
            <person name="Bay R.A."/>
            <person name="Gillette P."/>
            <person name="Baker A.C."/>
            <person name="Traylor-Knowles N."/>
        </authorList>
    </citation>
    <scope>NUCLEOTIDE SEQUENCE [LARGE SCALE GENOMIC DNA]</scope>
    <source>
        <strain evidence="7">RSMAS</strain>
        <tissue evidence="7">Whole animal</tissue>
    </source>
</reference>
<name>A0A3M6UA42_POCDA</name>
<dbReference type="PROSITE" id="PS50026">
    <property type="entry name" value="EGF_3"/>
    <property type="match status" value="2"/>
</dbReference>
<dbReference type="Pfam" id="PF07645">
    <property type="entry name" value="EGF_CA"/>
    <property type="match status" value="1"/>
</dbReference>
<gene>
    <name evidence="7" type="ORF">pdam_00024186</name>
</gene>